<dbReference type="InterPro" id="IPR017930">
    <property type="entry name" value="Myb_dom"/>
</dbReference>
<dbReference type="GO" id="GO:0005634">
    <property type="term" value="C:nucleus"/>
    <property type="evidence" value="ECO:0007669"/>
    <property type="project" value="UniProtKB-SubCell"/>
</dbReference>
<dbReference type="NCBIfam" id="TIGR01557">
    <property type="entry name" value="myb_SHAQKYF"/>
    <property type="match status" value="1"/>
</dbReference>
<name>A0A8B8ZCX2_PHODC</name>
<reference evidence="9" key="1">
    <citation type="journal article" date="2019" name="Nat. Commun.">
        <title>Genome-wide association mapping of date palm fruit traits.</title>
        <authorList>
            <person name="Hazzouri K.M."/>
            <person name="Gros-Balthazard M."/>
            <person name="Flowers J.M."/>
            <person name="Copetti D."/>
            <person name="Lemansour A."/>
            <person name="Lebrun M."/>
            <person name="Masmoudi K."/>
            <person name="Ferrand S."/>
            <person name="Dhar M.I."/>
            <person name="Fresquez Z.A."/>
            <person name="Rosas U."/>
            <person name="Zhang J."/>
            <person name="Talag J."/>
            <person name="Lee S."/>
            <person name="Kudrna D."/>
            <person name="Powell R.F."/>
            <person name="Leitch I.J."/>
            <person name="Krueger R.R."/>
            <person name="Wing R.A."/>
            <person name="Amiri K.M.A."/>
            <person name="Purugganan M.D."/>
        </authorList>
    </citation>
    <scope>NUCLEOTIDE SEQUENCE [LARGE SCALE GENOMIC DNA]</scope>
    <source>
        <strain evidence="9">cv. Khalas</strain>
    </source>
</reference>
<keyword evidence="4" id="KW-0804">Transcription</keyword>
<dbReference type="InterPro" id="IPR017884">
    <property type="entry name" value="SANT_dom"/>
</dbReference>
<dbReference type="Proteomes" id="UP000228380">
    <property type="component" value="Chromosome 17"/>
</dbReference>
<proteinExistence type="predicted"/>
<dbReference type="PROSITE" id="PS51294">
    <property type="entry name" value="HTH_MYB"/>
    <property type="match status" value="1"/>
</dbReference>
<keyword evidence="2" id="KW-0805">Transcription regulation</keyword>
<protein>
    <submittedName>
        <fullName evidence="10">Uncharacterized protein LOC120104301</fullName>
    </submittedName>
</protein>
<evidence type="ECO:0000256" key="3">
    <source>
        <dbReference type="ARBA" id="ARBA00023125"/>
    </source>
</evidence>
<evidence type="ECO:0000259" key="7">
    <source>
        <dbReference type="PROSITE" id="PS51293"/>
    </source>
</evidence>
<dbReference type="PANTHER" id="PTHR44042">
    <property type="entry name" value="DUPLICATED HOMEODOMAIN-LIKE SUPERFAMILY PROTEIN-RELATED"/>
    <property type="match status" value="1"/>
</dbReference>
<dbReference type="FunFam" id="1.10.10.60:FF:000009">
    <property type="entry name" value="transcription factor MYB1R1"/>
    <property type="match status" value="1"/>
</dbReference>
<dbReference type="SMART" id="SM00717">
    <property type="entry name" value="SANT"/>
    <property type="match status" value="1"/>
</dbReference>
<dbReference type="OrthoDB" id="786101at2759"/>
<dbReference type="PANTHER" id="PTHR44042:SF67">
    <property type="entry name" value="MYB-LIKE PROTEIN I"/>
    <property type="match status" value="1"/>
</dbReference>
<keyword evidence="5" id="KW-0539">Nucleus</keyword>
<dbReference type="AlphaFoldDB" id="A0A8B8ZCX2"/>
<dbReference type="CDD" id="cd00167">
    <property type="entry name" value="SANT"/>
    <property type="match status" value="1"/>
</dbReference>
<dbReference type="InterPro" id="IPR006447">
    <property type="entry name" value="Myb_dom_plants"/>
</dbReference>
<gene>
    <name evidence="10" type="primary">LOC120104301</name>
</gene>
<dbReference type="SUPFAM" id="SSF46689">
    <property type="entry name" value="Homeodomain-like"/>
    <property type="match status" value="1"/>
</dbReference>
<evidence type="ECO:0000259" key="6">
    <source>
        <dbReference type="PROSITE" id="PS50090"/>
    </source>
</evidence>
<evidence type="ECO:0000259" key="8">
    <source>
        <dbReference type="PROSITE" id="PS51294"/>
    </source>
</evidence>
<organism evidence="9 10">
    <name type="scientific">Phoenix dactylifera</name>
    <name type="common">Date palm</name>
    <dbReference type="NCBI Taxonomy" id="42345"/>
    <lineage>
        <taxon>Eukaryota</taxon>
        <taxon>Viridiplantae</taxon>
        <taxon>Streptophyta</taxon>
        <taxon>Embryophyta</taxon>
        <taxon>Tracheophyta</taxon>
        <taxon>Spermatophyta</taxon>
        <taxon>Magnoliopsida</taxon>
        <taxon>Liliopsida</taxon>
        <taxon>Arecaceae</taxon>
        <taxon>Coryphoideae</taxon>
        <taxon>Phoeniceae</taxon>
        <taxon>Phoenix</taxon>
    </lineage>
</organism>
<dbReference type="RefSeq" id="XP_038971152.1">
    <property type="nucleotide sequence ID" value="XM_039115224.1"/>
</dbReference>
<feature type="domain" description="Myb-like" evidence="6">
    <location>
        <begin position="162"/>
        <end position="207"/>
    </location>
</feature>
<dbReference type="KEGG" id="pda:120104301"/>
<accession>A0A8B8ZCX2</accession>
<dbReference type="GO" id="GO:0003677">
    <property type="term" value="F:DNA binding"/>
    <property type="evidence" value="ECO:0007669"/>
    <property type="project" value="UniProtKB-KW"/>
</dbReference>
<dbReference type="PROSITE" id="PS50090">
    <property type="entry name" value="MYB_LIKE"/>
    <property type="match status" value="1"/>
</dbReference>
<dbReference type="Gene3D" id="1.10.10.60">
    <property type="entry name" value="Homeodomain-like"/>
    <property type="match status" value="1"/>
</dbReference>
<evidence type="ECO:0000256" key="5">
    <source>
        <dbReference type="ARBA" id="ARBA00023242"/>
    </source>
</evidence>
<evidence type="ECO:0000256" key="2">
    <source>
        <dbReference type="ARBA" id="ARBA00023015"/>
    </source>
</evidence>
<dbReference type="InterPro" id="IPR009057">
    <property type="entry name" value="Homeodomain-like_sf"/>
</dbReference>
<dbReference type="InterPro" id="IPR001005">
    <property type="entry name" value="SANT/Myb"/>
</dbReference>
<feature type="domain" description="HTH myb-type" evidence="8">
    <location>
        <begin position="162"/>
        <end position="211"/>
    </location>
</feature>
<keyword evidence="9" id="KW-1185">Reference proteome</keyword>
<evidence type="ECO:0000313" key="9">
    <source>
        <dbReference type="Proteomes" id="UP000228380"/>
    </source>
</evidence>
<evidence type="ECO:0000256" key="1">
    <source>
        <dbReference type="ARBA" id="ARBA00004123"/>
    </source>
</evidence>
<sequence>MESFIGEEWSPLENEKFEEALAEIDLDGQDWLEQLNETLPTKVTEELADDYIDLTGDLGCIDNGRNLTLPNIASSNVTKDGDSGFSLMDNPLQEMNVIGSSSSKTTMVAKTMMEGGSSSSIADEVITLPSLEKPKAEKQPLPMAETEVLTKAIAPASTKGIPWTEEEHRLFLIGMDVHGRGDWRHIAKNFVTTRTPTQVASHAQKFFQRQLQFKKRHRRSIHDITSINSTSPTKIRKLSVYDLIEWKKPLDIPNANHASQSNSPFLHQQPANYSMAHSQISISTMIAGVGTSNANNISQLSLPSLPQTSTNYTMEHSQFPVSHTLAGVGTLDANNISQVDSPSLLPLPESYIIEYSQFPVSHIMTGVSPSISNNLSQFDSPSLLQPPASYTMEHLQFPASNMMVEGGTSNTNNVSQFDSLSLPQPPVNYIVEHSKFLISNIDAKEGEERASLVAPTQLADTFQQTFGIENHFSSNMMIGPSFTSSSTSSSTMWSL</sequence>
<evidence type="ECO:0000256" key="4">
    <source>
        <dbReference type="ARBA" id="ARBA00023163"/>
    </source>
</evidence>
<dbReference type="GO" id="GO:0009744">
    <property type="term" value="P:response to sucrose"/>
    <property type="evidence" value="ECO:0007669"/>
    <property type="project" value="UniProtKB-ARBA"/>
</dbReference>
<dbReference type="GeneID" id="120104301"/>
<feature type="domain" description="SANT" evidence="7">
    <location>
        <begin position="163"/>
        <end position="218"/>
    </location>
</feature>
<dbReference type="GO" id="GO:0009739">
    <property type="term" value="P:response to gibberellin"/>
    <property type="evidence" value="ECO:0007669"/>
    <property type="project" value="UniProtKB-ARBA"/>
</dbReference>
<dbReference type="Pfam" id="PF00249">
    <property type="entry name" value="Myb_DNA-binding"/>
    <property type="match status" value="1"/>
</dbReference>
<comment type="subcellular location">
    <subcellularLocation>
        <location evidence="1">Nucleus</location>
    </subcellularLocation>
</comment>
<evidence type="ECO:0000313" key="10">
    <source>
        <dbReference type="RefSeq" id="XP_038971152.1"/>
    </source>
</evidence>
<reference evidence="10" key="2">
    <citation type="submission" date="2025-08" db="UniProtKB">
        <authorList>
            <consortium name="RefSeq"/>
        </authorList>
    </citation>
    <scope>IDENTIFICATION</scope>
    <source>
        <tissue evidence="10">Young leaves</tissue>
    </source>
</reference>
<dbReference type="PROSITE" id="PS51293">
    <property type="entry name" value="SANT"/>
    <property type="match status" value="1"/>
</dbReference>
<keyword evidence="3" id="KW-0238">DNA-binding</keyword>